<dbReference type="Proteomes" id="UP000248916">
    <property type="component" value="Unassembled WGS sequence"/>
</dbReference>
<protein>
    <recommendedName>
        <fullName evidence="3">DUF1127 domain-containing protein</fullName>
    </recommendedName>
</protein>
<dbReference type="EMBL" id="QKZL01000007">
    <property type="protein sequence ID" value="PZX16286.1"/>
    <property type="molecule type" value="Genomic_DNA"/>
</dbReference>
<proteinExistence type="predicted"/>
<evidence type="ECO:0008006" key="3">
    <source>
        <dbReference type="Google" id="ProtNLM"/>
    </source>
</evidence>
<gene>
    <name evidence="1" type="ORF">LX81_02138</name>
</gene>
<dbReference type="RefSeq" id="WP_234822562.1">
    <property type="nucleotide sequence ID" value="NZ_QKZL01000007.1"/>
</dbReference>
<accession>A0A2W7NSM0</accession>
<evidence type="ECO:0000313" key="1">
    <source>
        <dbReference type="EMBL" id="PZX16286.1"/>
    </source>
</evidence>
<evidence type="ECO:0000313" key="2">
    <source>
        <dbReference type="Proteomes" id="UP000248916"/>
    </source>
</evidence>
<comment type="caution">
    <text evidence="1">The sequence shown here is derived from an EMBL/GenBank/DDBJ whole genome shotgun (WGS) entry which is preliminary data.</text>
</comment>
<organism evidence="1 2">
    <name type="scientific">Palleronia aestuarii</name>
    <dbReference type="NCBI Taxonomy" id="568105"/>
    <lineage>
        <taxon>Bacteria</taxon>
        <taxon>Pseudomonadati</taxon>
        <taxon>Pseudomonadota</taxon>
        <taxon>Alphaproteobacteria</taxon>
        <taxon>Rhodobacterales</taxon>
        <taxon>Roseobacteraceae</taxon>
        <taxon>Palleronia</taxon>
    </lineage>
</organism>
<dbReference type="AlphaFoldDB" id="A0A2W7NSM0"/>
<reference evidence="1 2" key="1">
    <citation type="submission" date="2018-06" db="EMBL/GenBank/DDBJ databases">
        <title>Genomic Encyclopedia of Archaeal and Bacterial Type Strains, Phase II (KMG-II): from individual species to whole genera.</title>
        <authorList>
            <person name="Goeker M."/>
        </authorList>
    </citation>
    <scope>NUCLEOTIDE SEQUENCE [LARGE SCALE GENOMIC DNA]</scope>
    <source>
        <strain evidence="1 2">DSM 22009</strain>
    </source>
</reference>
<name>A0A2W7NSM0_9RHOB</name>
<sequence>MHATIKHHAPLTGLRQALANGYARFSETMVLIMESQARTKQVERLNAKSDAELAKLGLRRQDIVRHVFRDVMYY</sequence>
<keyword evidence="2" id="KW-1185">Reference proteome</keyword>